<evidence type="ECO:0000313" key="1">
    <source>
        <dbReference type="EMBL" id="BBR38758.1"/>
    </source>
</evidence>
<evidence type="ECO:0000313" key="2">
    <source>
        <dbReference type="Proteomes" id="UP000515442"/>
    </source>
</evidence>
<dbReference type="EMBL" id="AP022038">
    <property type="protein sequence ID" value="BBR38758.1"/>
    <property type="molecule type" value="Genomic_DNA"/>
</dbReference>
<gene>
    <name evidence="1" type="ORF">WP3W19E03_12830</name>
</gene>
<reference evidence="1 2" key="1">
    <citation type="submission" date="2019-12" db="EMBL/GenBank/DDBJ databases">
        <title>complete genome sequences of Aeromonas veronii str. WP3-W19-ESBL-03 isolated from wastewater treatment plant effluent.</title>
        <authorList>
            <person name="Sekizuka T."/>
            <person name="Itokawa K."/>
            <person name="Yatsu K."/>
            <person name="Inamine Y."/>
            <person name="Kuroda M."/>
        </authorList>
    </citation>
    <scope>NUCLEOTIDE SEQUENCE [LARGE SCALE GENOMIC DNA]</scope>
    <source>
        <strain evidence="1 2">WP3-W19-ESBL-03</strain>
    </source>
</reference>
<dbReference type="Proteomes" id="UP000515442">
    <property type="component" value="Chromosome"/>
</dbReference>
<protein>
    <recommendedName>
        <fullName evidence="3">DUF4393 domain-containing protein</fullName>
    </recommendedName>
</protein>
<proteinExistence type="predicted"/>
<dbReference type="Pfam" id="PF14337">
    <property type="entry name" value="Abi_alpha"/>
    <property type="match status" value="1"/>
</dbReference>
<sequence>MSVTTDGLVLKGDIVDAVSAPISTMCKTADTILKVVDNLVGLPADFLNFHLKTFRDTYAEGYEKIPLKQRIEPTLRLGCNILKNVAYSAEEPEIQKLFAQLLLSASDTQYESDVHPSYASVISEMTALDAKVLYTEFGDFCKQEMLDSSTKEKAYSSLIRLGLITWQDRDYTNEDLVKFVGKKHYSVPRRIEDYPRVMVDLMNDIQTLKNTIIKDKQTSTRLERKELILTKFGADFIRTVCRNEC</sequence>
<dbReference type="InterPro" id="IPR025506">
    <property type="entry name" value="Abi_alpha"/>
</dbReference>
<name>A0A6S5C843_AERVE</name>
<accession>A0A6S5C843</accession>
<dbReference type="RefSeq" id="WP_182939177.1">
    <property type="nucleotide sequence ID" value="NZ_AP022038.1"/>
</dbReference>
<evidence type="ECO:0008006" key="3">
    <source>
        <dbReference type="Google" id="ProtNLM"/>
    </source>
</evidence>
<organism evidence="1 2">
    <name type="scientific">Aeromonas veronii</name>
    <dbReference type="NCBI Taxonomy" id="654"/>
    <lineage>
        <taxon>Bacteria</taxon>
        <taxon>Pseudomonadati</taxon>
        <taxon>Pseudomonadota</taxon>
        <taxon>Gammaproteobacteria</taxon>
        <taxon>Aeromonadales</taxon>
        <taxon>Aeromonadaceae</taxon>
        <taxon>Aeromonas</taxon>
    </lineage>
</organism>
<dbReference type="AlphaFoldDB" id="A0A6S5C843"/>